<gene>
    <name evidence="1" type="ORF">CU098_006649</name>
</gene>
<sequence>MTADVDHVLEDSVKNIQSATDTIKSIMCAFPNAIKNKSTYKVVECSSALLPTTFEEKKYLIAVYDIFAFIYNELNKQCEVMQQLESEQLGLVDVEDADMVSCDTW</sequence>
<name>A0A367IPL0_RHIST</name>
<keyword evidence="2" id="KW-1185">Reference proteome</keyword>
<dbReference type="OrthoDB" id="2253208at2759"/>
<dbReference type="AlphaFoldDB" id="A0A367IPL0"/>
<dbReference type="Proteomes" id="UP000253551">
    <property type="component" value="Unassembled WGS sequence"/>
</dbReference>
<reference evidence="1 2" key="1">
    <citation type="journal article" date="2018" name="G3 (Bethesda)">
        <title>Phylogenetic and Phylogenomic Definition of Rhizopus Species.</title>
        <authorList>
            <person name="Gryganskyi A.P."/>
            <person name="Golan J."/>
            <person name="Dolatabadi S."/>
            <person name="Mondo S."/>
            <person name="Robb S."/>
            <person name="Idnurm A."/>
            <person name="Muszewska A."/>
            <person name="Steczkiewicz K."/>
            <person name="Masonjones S."/>
            <person name="Liao H.L."/>
            <person name="Gajdeczka M.T."/>
            <person name="Anike F."/>
            <person name="Vuek A."/>
            <person name="Anishchenko I.M."/>
            <person name="Voigt K."/>
            <person name="de Hoog G.S."/>
            <person name="Smith M.E."/>
            <person name="Heitman J."/>
            <person name="Vilgalys R."/>
            <person name="Stajich J.E."/>
        </authorList>
    </citation>
    <scope>NUCLEOTIDE SEQUENCE [LARGE SCALE GENOMIC DNA]</scope>
    <source>
        <strain evidence="1 2">LSU 92-RS-03</strain>
    </source>
</reference>
<protein>
    <submittedName>
        <fullName evidence="1">Uncharacterized protein</fullName>
    </submittedName>
</protein>
<proteinExistence type="predicted"/>
<comment type="caution">
    <text evidence="1">The sequence shown here is derived from an EMBL/GenBank/DDBJ whole genome shotgun (WGS) entry which is preliminary data.</text>
</comment>
<organism evidence="1 2">
    <name type="scientific">Rhizopus stolonifer</name>
    <name type="common">Rhizopus nigricans</name>
    <dbReference type="NCBI Taxonomy" id="4846"/>
    <lineage>
        <taxon>Eukaryota</taxon>
        <taxon>Fungi</taxon>
        <taxon>Fungi incertae sedis</taxon>
        <taxon>Mucoromycota</taxon>
        <taxon>Mucoromycotina</taxon>
        <taxon>Mucoromycetes</taxon>
        <taxon>Mucorales</taxon>
        <taxon>Mucorineae</taxon>
        <taxon>Rhizopodaceae</taxon>
        <taxon>Rhizopus</taxon>
    </lineage>
</organism>
<evidence type="ECO:0000313" key="1">
    <source>
        <dbReference type="EMBL" id="RCH79634.1"/>
    </source>
</evidence>
<accession>A0A367IPL0</accession>
<dbReference type="EMBL" id="PJQM01006464">
    <property type="protein sequence ID" value="RCH79634.1"/>
    <property type="molecule type" value="Genomic_DNA"/>
</dbReference>
<evidence type="ECO:0000313" key="2">
    <source>
        <dbReference type="Proteomes" id="UP000253551"/>
    </source>
</evidence>